<dbReference type="InterPro" id="IPR052548">
    <property type="entry name" value="Type_VII_TA_antitoxin"/>
</dbReference>
<organism evidence="2">
    <name type="scientific">Ignisphaera aggregans</name>
    <dbReference type="NCBI Taxonomy" id="334771"/>
    <lineage>
        <taxon>Archaea</taxon>
        <taxon>Thermoproteota</taxon>
        <taxon>Thermoprotei</taxon>
        <taxon>Desulfurococcales</taxon>
        <taxon>Desulfurococcaceae</taxon>
        <taxon>Ignisphaera</taxon>
    </lineage>
</organism>
<dbReference type="EMBL" id="DTAI01000118">
    <property type="protein sequence ID" value="HGN36698.1"/>
    <property type="molecule type" value="Genomic_DNA"/>
</dbReference>
<dbReference type="PANTHER" id="PTHR33933">
    <property type="entry name" value="NUCLEOTIDYLTRANSFERASE"/>
    <property type="match status" value="1"/>
</dbReference>
<dbReference type="SUPFAM" id="SSF81301">
    <property type="entry name" value="Nucleotidyltransferase"/>
    <property type="match status" value="1"/>
</dbReference>
<name>A0A7J3I7H7_9CREN</name>
<dbReference type="GO" id="GO:0016779">
    <property type="term" value="F:nucleotidyltransferase activity"/>
    <property type="evidence" value="ECO:0007669"/>
    <property type="project" value="InterPro"/>
</dbReference>
<evidence type="ECO:0000259" key="1">
    <source>
        <dbReference type="Pfam" id="PF01909"/>
    </source>
</evidence>
<evidence type="ECO:0000313" key="2">
    <source>
        <dbReference type="EMBL" id="HGN36698.1"/>
    </source>
</evidence>
<sequence>MSRGLCEHASLLHRLLSVAMERFGDRLISFVVYGSVARCEAGRDSDIDVFMVVEDPPRGRFRRQELFMEVEESVEEEVEELRSQGYNIDFSPIIKSVEEAQRISPLYLDMVEDAVILYDRGNFFSNILNRLRERLRELGAERVRLGRRWYWRLKKDYRFGEVIEL</sequence>
<reference evidence="2" key="1">
    <citation type="journal article" date="2020" name="mSystems">
        <title>Genome- and Community-Level Interaction Insights into Carbon Utilization and Element Cycling Functions of Hydrothermarchaeota in Hydrothermal Sediment.</title>
        <authorList>
            <person name="Zhou Z."/>
            <person name="Liu Y."/>
            <person name="Xu W."/>
            <person name="Pan J."/>
            <person name="Luo Z.H."/>
            <person name="Li M."/>
        </authorList>
    </citation>
    <scope>NUCLEOTIDE SEQUENCE [LARGE SCALE GENOMIC DNA]</scope>
    <source>
        <strain evidence="2">SpSt-618</strain>
    </source>
</reference>
<proteinExistence type="predicted"/>
<protein>
    <submittedName>
        <fullName evidence="2">Nucleotidyltransferase domain-containing protein</fullName>
    </submittedName>
</protein>
<dbReference type="PANTHER" id="PTHR33933:SF1">
    <property type="entry name" value="PROTEIN ADENYLYLTRANSFERASE MNTA-RELATED"/>
    <property type="match status" value="1"/>
</dbReference>
<feature type="domain" description="Polymerase nucleotidyl transferase" evidence="1">
    <location>
        <begin position="22"/>
        <end position="97"/>
    </location>
</feature>
<keyword evidence="2" id="KW-0808">Transferase</keyword>
<dbReference type="Pfam" id="PF01909">
    <property type="entry name" value="NTP_transf_2"/>
    <property type="match status" value="1"/>
</dbReference>
<dbReference type="InterPro" id="IPR002934">
    <property type="entry name" value="Polymerase_NTP_transf_dom"/>
</dbReference>
<dbReference type="Gene3D" id="3.30.460.10">
    <property type="entry name" value="Beta Polymerase, domain 2"/>
    <property type="match status" value="1"/>
</dbReference>
<dbReference type="CDD" id="cd05403">
    <property type="entry name" value="NT_KNTase_like"/>
    <property type="match status" value="1"/>
</dbReference>
<dbReference type="AlphaFoldDB" id="A0A7J3I7H7"/>
<accession>A0A7J3I7H7</accession>
<comment type="caution">
    <text evidence="2">The sequence shown here is derived from an EMBL/GenBank/DDBJ whole genome shotgun (WGS) entry which is preliminary data.</text>
</comment>
<gene>
    <name evidence="2" type="ORF">ENT87_04015</name>
</gene>
<dbReference type="InterPro" id="IPR043519">
    <property type="entry name" value="NT_sf"/>
</dbReference>